<feature type="region of interest" description="Disordered" evidence="1">
    <location>
        <begin position="58"/>
        <end position="84"/>
    </location>
</feature>
<comment type="caution">
    <text evidence="2">The sequence shown here is derived from an EMBL/GenBank/DDBJ whole genome shotgun (WGS) entry which is preliminary data.</text>
</comment>
<feature type="region of interest" description="Disordered" evidence="1">
    <location>
        <begin position="1"/>
        <end position="34"/>
    </location>
</feature>
<evidence type="ECO:0000313" key="3">
    <source>
        <dbReference type="Proteomes" id="UP000578819"/>
    </source>
</evidence>
<dbReference type="Proteomes" id="UP000578819">
    <property type="component" value="Unassembled WGS sequence"/>
</dbReference>
<name>A0A7W7SU66_9ACTN</name>
<dbReference type="RefSeq" id="WP_246448074.1">
    <property type="nucleotide sequence ID" value="NZ_JACHJW010000001.1"/>
</dbReference>
<protein>
    <submittedName>
        <fullName evidence="2">Uncharacterized protein</fullName>
    </submittedName>
</protein>
<sequence>MRRRQAALLDDDEEDDEDEDAEEPEPPVPVDAFSLVPDPLALPVPLLVAAAESALPVVDDPDLPELLLPPPVADSDPEDRESVR</sequence>
<dbReference type="AlphaFoldDB" id="A0A7W7SU66"/>
<evidence type="ECO:0000313" key="2">
    <source>
        <dbReference type="EMBL" id="MBB4959820.1"/>
    </source>
</evidence>
<keyword evidence="3" id="KW-1185">Reference proteome</keyword>
<accession>A0A7W7SU66</accession>
<evidence type="ECO:0000256" key="1">
    <source>
        <dbReference type="SAM" id="MobiDB-lite"/>
    </source>
</evidence>
<feature type="compositionally biased region" description="Acidic residues" evidence="1">
    <location>
        <begin position="75"/>
        <end position="84"/>
    </location>
</feature>
<feature type="compositionally biased region" description="Acidic residues" evidence="1">
    <location>
        <begin position="9"/>
        <end position="25"/>
    </location>
</feature>
<proteinExistence type="predicted"/>
<reference evidence="2 3" key="1">
    <citation type="submission" date="2020-08" db="EMBL/GenBank/DDBJ databases">
        <title>Sequencing the genomes of 1000 actinobacteria strains.</title>
        <authorList>
            <person name="Klenk H.-P."/>
        </authorList>
    </citation>
    <scope>NUCLEOTIDE SEQUENCE [LARGE SCALE GENOMIC DNA]</scope>
    <source>
        <strain evidence="2 3">DSM 45886</strain>
    </source>
</reference>
<organism evidence="2 3">
    <name type="scientific">Micromonospora polyrhachis</name>
    <dbReference type="NCBI Taxonomy" id="1282883"/>
    <lineage>
        <taxon>Bacteria</taxon>
        <taxon>Bacillati</taxon>
        <taxon>Actinomycetota</taxon>
        <taxon>Actinomycetes</taxon>
        <taxon>Micromonosporales</taxon>
        <taxon>Micromonosporaceae</taxon>
        <taxon>Micromonospora</taxon>
    </lineage>
</organism>
<gene>
    <name evidence="2" type="ORF">FHR38_003553</name>
</gene>
<dbReference type="EMBL" id="JACHJW010000001">
    <property type="protein sequence ID" value="MBB4959820.1"/>
    <property type="molecule type" value="Genomic_DNA"/>
</dbReference>